<organism evidence="4 5">
    <name type="scientific">Candidatus Clostridium eludens</name>
    <dbReference type="NCBI Taxonomy" id="3381663"/>
    <lineage>
        <taxon>Bacteria</taxon>
        <taxon>Bacillati</taxon>
        <taxon>Bacillota</taxon>
        <taxon>Clostridia</taxon>
        <taxon>Eubacteriales</taxon>
        <taxon>Clostridiaceae</taxon>
        <taxon>Clostridium</taxon>
    </lineage>
</organism>
<sequence>MLKTITKNKTGSDASSFKSNENLLESDVSSIKIKDIIDIDLLQKFQDNFAESMNIASVTVDMDGNPVTKPSSYTDFCLRLTQSTDIGTRRCAESHKRGGLEATRTGKPYVYTCHAGLIDFAAPILVAGKQIGTILGGQILTSTPEESIYKKNAKEIGIDENKYLEAVAKVKITTRKNITAAAEVLYIIINALSKIGYEELQLKKTSQILSDNLNQISAIMEELSASSINVSNNQHCLNKEIINIKNMSIEINSILDSIKSIADETKMLGLNAAIEAARAGDMGRGFGVVAKEIRKLSENSKSTAMKISDLTKKIEESVDKTVETSTSTLETTEQQTSAIEETNANLQEVILISDKLNNLATSNTARFKE</sequence>
<keyword evidence="1 2" id="KW-0807">Transducer</keyword>
<name>A0ABW8SKG6_9CLOT</name>
<proteinExistence type="predicted"/>
<evidence type="ECO:0000256" key="2">
    <source>
        <dbReference type="PROSITE-ProRule" id="PRU00284"/>
    </source>
</evidence>
<evidence type="ECO:0000313" key="5">
    <source>
        <dbReference type="Proteomes" id="UP001623660"/>
    </source>
</evidence>
<dbReference type="Pfam" id="PF00015">
    <property type="entry name" value="MCPsignal"/>
    <property type="match status" value="1"/>
</dbReference>
<dbReference type="EMBL" id="JBJHZX010000018">
    <property type="protein sequence ID" value="MFL0196519.1"/>
    <property type="molecule type" value="Genomic_DNA"/>
</dbReference>
<accession>A0ABW8SKG6</accession>
<dbReference type="InterPro" id="IPR004089">
    <property type="entry name" value="MCPsignal_dom"/>
</dbReference>
<comment type="caution">
    <text evidence="4">The sequence shown here is derived from an EMBL/GenBank/DDBJ whole genome shotgun (WGS) entry which is preliminary data.</text>
</comment>
<keyword evidence="5" id="KW-1185">Reference proteome</keyword>
<dbReference type="Gene3D" id="1.10.287.950">
    <property type="entry name" value="Methyl-accepting chemotaxis protein"/>
    <property type="match status" value="1"/>
</dbReference>
<dbReference type="InterPro" id="IPR018771">
    <property type="entry name" value="PocR_dom"/>
</dbReference>
<evidence type="ECO:0000256" key="1">
    <source>
        <dbReference type="ARBA" id="ARBA00023224"/>
    </source>
</evidence>
<dbReference type="SMART" id="SM00283">
    <property type="entry name" value="MA"/>
    <property type="match status" value="1"/>
</dbReference>
<dbReference type="RefSeq" id="WP_406792627.1">
    <property type="nucleotide sequence ID" value="NZ_JBJHZX010000018.1"/>
</dbReference>
<evidence type="ECO:0000313" key="4">
    <source>
        <dbReference type="EMBL" id="MFL0196519.1"/>
    </source>
</evidence>
<protein>
    <submittedName>
        <fullName evidence="4">PocR ligand-binding domain-containing protein</fullName>
    </submittedName>
</protein>
<evidence type="ECO:0000259" key="3">
    <source>
        <dbReference type="PROSITE" id="PS50111"/>
    </source>
</evidence>
<reference evidence="4 5" key="1">
    <citation type="submission" date="2024-11" db="EMBL/GenBank/DDBJ databases">
        <authorList>
            <person name="Heng Y.C."/>
            <person name="Lim A.C.H."/>
            <person name="Lee J.K.Y."/>
            <person name="Kittelmann S."/>
        </authorList>
    </citation>
    <scope>NUCLEOTIDE SEQUENCE [LARGE SCALE GENOMIC DNA]</scope>
    <source>
        <strain evidence="4 5">WILCCON 0269</strain>
    </source>
</reference>
<dbReference type="Pfam" id="PF10114">
    <property type="entry name" value="PocR"/>
    <property type="match status" value="1"/>
</dbReference>
<dbReference type="PANTHER" id="PTHR32089:SF112">
    <property type="entry name" value="LYSOZYME-LIKE PROTEIN-RELATED"/>
    <property type="match status" value="1"/>
</dbReference>
<gene>
    <name evidence="4" type="ORF">ACJDU8_13270</name>
</gene>
<dbReference type="PANTHER" id="PTHR32089">
    <property type="entry name" value="METHYL-ACCEPTING CHEMOTAXIS PROTEIN MCPB"/>
    <property type="match status" value="1"/>
</dbReference>
<feature type="domain" description="Methyl-accepting transducer" evidence="3">
    <location>
        <begin position="201"/>
        <end position="369"/>
    </location>
</feature>
<dbReference type="PROSITE" id="PS50111">
    <property type="entry name" value="CHEMOTAXIS_TRANSDUC_2"/>
    <property type="match status" value="1"/>
</dbReference>
<dbReference type="SUPFAM" id="SSF58104">
    <property type="entry name" value="Methyl-accepting chemotaxis protein (MCP) signaling domain"/>
    <property type="match status" value="1"/>
</dbReference>
<dbReference type="Proteomes" id="UP001623660">
    <property type="component" value="Unassembled WGS sequence"/>
</dbReference>